<dbReference type="EMBL" id="QLNT01000022">
    <property type="protein sequence ID" value="KAF3060693.1"/>
    <property type="molecule type" value="Genomic_DNA"/>
</dbReference>
<keyword evidence="3 7" id="KW-0812">Transmembrane</keyword>
<feature type="transmembrane region" description="Helical" evidence="7">
    <location>
        <begin position="453"/>
        <end position="477"/>
    </location>
</feature>
<evidence type="ECO:0000256" key="1">
    <source>
        <dbReference type="ARBA" id="ARBA00004141"/>
    </source>
</evidence>
<evidence type="ECO:0000256" key="3">
    <source>
        <dbReference type="ARBA" id="ARBA00022692"/>
    </source>
</evidence>
<keyword evidence="5 7" id="KW-0472">Membrane</keyword>
<evidence type="ECO:0000256" key="5">
    <source>
        <dbReference type="ARBA" id="ARBA00023136"/>
    </source>
</evidence>
<dbReference type="InterPro" id="IPR011701">
    <property type="entry name" value="MFS"/>
</dbReference>
<dbReference type="GO" id="GO:0022857">
    <property type="term" value="F:transmembrane transporter activity"/>
    <property type="evidence" value="ECO:0007669"/>
    <property type="project" value="InterPro"/>
</dbReference>
<feature type="transmembrane region" description="Helical" evidence="7">
    <location>
        <begin position="329"/>
        <end position="354"/>
    </location>
</feature>
<evidence type="ECO:0000256" key="6">
    <source>
        <dbReference type="SAM" id="MobiDB-lite"/>
    </source>
</evidence>
<gene>
    <name evidence="9" type="ORF">CFAM422_010852</name>
</gene>
<dbReference type="Gene3D" id="1.20.1720.10">
    <property type="entry name" value="Multidrug resistance protein D"/>
    <property type="match status" value="1"/>
</dbReference>
<feature type="compositionally biased region" description="Low complexity" evidence="6">
    <location>
        <begin position="1"/>
        <end position="18"/>
    </location>
</feature>
<feature type="transmembrane region" description="Helical" evidence="7">
    <location>
        <begin position="64"/>
        <end position="88"/>
    </location>
</feature>
<feature type="transmembrane region" description="Helical" evidence="7">
    <location>
        <begin position="419"/>
        <end position="441"/>
    </location>
</feature>
<feature type="transmembrane region" description="Helical" evidence="7">
    <location>
        <begin position="190"/>
        <end position="208"/>
    </location>
</feature>
<feature type="transmembrane region" description="Helical" evidence="7">
    <location>
        <begin position="287"/>
        <end position="308"/>
    </location>
</feature>
<feature type="transmembrane region" description="Helical" evidence="7">
    <location>
        <begin position="132"/>
        <end position="153"/>
    </location>
</feature>
<feature type="compositionally biased region" description="Basic and acidic residues" evidence="6">
    <location>
        <begin position="21"/>
        <end position="30"/>
    </location>
</feature>
<feature type="transmembrane region" description="Helical" evidence="7">
    <location>
        <begin position="159"/>
        <end position="178"/>
    </location>
</feature>
<accession>A0A9P4X7M3</accession>
<proteinExistence type="inferred from homology"/>
<comment type="subcellular location">
    <subcellularLocation>
        <location evidence="1">Membrane</location>
        <topology evidence="1">Multi-pass membrane protein</topology>
    </subcellularLocation>
</comment>
<dbReference type="InterPro" id="IPR036259">
    <property type="entry name" value="MFS_trans_sf"/>
</dbReference>
<keyword evidence="4 7" id="KW-1133">Transmembrane helix</keyword>
<evidence type="ECO:0000313" key="10">
    <source>
        <dbReference type="Proteomes" id="UP000801864"/>
    </source>
</evidence>
<dbReference type="AlphaFoldDB" id="A0A9P4X7M3"/>
<evidence type="ECO:0000256" key="7">
    <source>
        <dbReference type="SAM" id="Phobius"/>
    </source>
</evidence>
<dbReference type="Proteomes" id="UP000801864">
    <property type="component" value="Unassembled WGS sequence"/>
</dbReference>
<feature type="transmembrane region" description="Helical" evidence="7">
    <location>
        <begin position="220"/>
        <end position="243"/>
    </location>
</feature>
<dbReference type="SUPFAM" id="SSF103473">
    <property type="entry name" value="MFS general substrate transporter"/>
    <property type="match status" value="1"/>
</dbReference>
<dbReference type="PANTHER" id="PTHR23501:SF102">
    <property type="entry name" value="DRUG TRANSPORTER, PUTATIVE (AFU_ORTHOLOGUE AFUA_3G08530)-RELATED"/>
    <property type="match status" value="1"/>
</dbReference>
<feature type="compositionally biased region" description="Polar residues" evidence="6">
    <location>
        <begin position="31"/>
        <end position="40"/>
    </location>
</feature>
<feature type="transmembrane region" description="Helical" evidence="7">
    <location>
        <begin position="366"/>
        <end position="384"/>
    </location>
</feature>
<name>A0A9P4X7M3_9HYPO</name>
<organism evidence="9 10">
    <name type="scientific">Trichoderma lentiforme</name>
    <dbReference type="NCBI Taxonomy" id="1567552"/>
    <lineage>
        <taxon>Eukaryota</taxon>
        <taxon>Fungi</taxon>
        <taxon>Dikarya</taxon>
        <taxon>Ascomycota</taxon>
        <taxon>Pezizomycotina</taxon>
        <taxon>Sordariomycetes</taxon>
        <taxon>Hypocreomycetidae</taxon>
        <taxon>Hypocreales</taxon>
        <taxon>Hypocreaceae</taxon>
        <taxon>Trichoderma</taxon>
    </lineage>
</organism>
<evidence type="ECO:0000313" key="9">
    <source>
        <dbReference type="EMBL" id="KAF3060693.1"/>
    </source>
</evidence>
<evidence type="ECO:0000256" key="4">
    <source>
        <dbReference type="ARBA" id="ARBA00022989"/>
    </source>
</evidence>
<dbReference type="PANTHER" id="PTHR23501">
    <property type="entry name" value="MAJOR FACILITATOR SUPERFAMILY"/>
    <property type="match status" value="1"/>
</dbReference>
<protein>
    <recommendedName>
        <fullName evidence="8">Major facilitator superfamily (MFS) profile domain-containing protein</fullName>
    </recommendedName>
</protein>
<sequence>MDTEKPAPSSLFVSSPSSATDEERQMETEVSKTSPSAATNTEEEEAQDGRAHEQKKSFKFKVTVFMLCLTSVSVAMDSVIVAATLAAITSSLKGNSLEAFWVGTSYLLAQTVAVPIYGSISDILYLSGRKWVMVFAIAIFLLGSILCGCAQNMNWLVAARVVQGLGGGGCLTLTTVILSDITTLRERPKYLSMGAFAWALGTNIGVPVGGAIGQYTSWRWVFWINIPICVPSIAGIVYALHLVRDKSSFKSKAARVDYLGITVFIAATTLLLYGITTGGTTNPWNSASVLAPLVLGVFGLGIFLLIEWKVAKTPMVPLRIFNNRSGNTGFFGSFVHGLVLWASAYYIIIFFLGARGDPLFKSSAETLPGSAPIALSAVFCGIWVSRSLRFQKMTWIAWTLLTTGTGLVALMKPNSSAGILYAIRIIPAIGGGFLFQLPLFAVQSTAAGQDIGIATSMIAFFRSVGQAFGVAIGGTVFQNEFDRFLATAIAAGRIPPDFVITGAQAAGAYERINALPHTMHDVQETYRYIYADALRIVWYVTTGIAGMGFLVGLLVRNENMDRGNYSKQTFQVEESRESSS</sequence>
<feature type="transmembrane region" description="Helical" evidence="7">
    <location>
        <begin position="255"/>
        <end position="275"/>
    </location>
</feature>
<feature type="domain" description="Major facilitator superfamily (MFS) profile" evidence="8">
    <location>
        <begin position="63"/>
        <end position="560"/>
    </location>
</feature>
<keyword evidence="10" id="KW-1185">Reference proteome</keyword>
<feature type="transmembrane region" description="Helical" evidence="7">
    <location>
        <begin position="100"/>
        <end position="120"/>
    </location>
</feature>
<dbReference type="Pfam" id="PF07690">
    <property type="entry name" value="MFS_1"/>
    <property type="match status" value="1"/>
</dbReference>
<feature type="region of interest" description="Disordered" evidence="6">
    <location>
        <begin position="1"/>
        <end position="52"/>
    </location>
</feature>
<dbReference type="InterPro" id="IPR020846">
    <property type="entry name" value="MFS_dom"/>
</dbReference>
<dbReference type="PROSITE" id="PS50850">
    <property type="entry name" value="MFS"/>
    <property type="match status" value="1"/>
</dbReference>
<dbReference type="GO" id="GO:0005886">
    <property type="term" value="C:plasma membrane"/>
    <property type="evidence" value="ECO:0007669"/>
    <property type="project" value="TreeGrafter"/>
</dbReference>
<comment type="caution">
    <text evidence="9">The sequence shown here is derived from an EMBL/GenBank/DDBJ whole genome shotgun (WGS) entry which is preliminary data.</text>
</comment>
<evidence type="ECO:0000256" key="2">
    <source>
        <dbReference type="ARBA" id="ARBA00007520"/>
    </source>
</evidence>
<evidence type="ECO:0000259" key="8">
    <source>
        <dbReference type="PROSITE" id="PS50850"/>
    </source>
</evidence>
<feature type="transmembrane region" description="Helical" evidence="7">
    <location>
        <begin position="396"/>
        <end position="413"/>
    </location>
</feature>
<reference evidence="9 10" key="1">
    <citation type="submission" date="2018-06" db="EMBL/GenBank/DDBJ databases">
        <title>Genome analysis of cellulolytic fungus Trichoderma lentiforme CFAM-422.</title>
        <authorList>
            <person name="Steindorff A.S."/>
            <person name="Formighieri E.F."/>
            <person name="Midorikawa G.E.O."/>
            <person name="Tamietti M.S."/>
            <person name="Ramos E.Z."/>
            <person name="Silva A.S."/>
            <person name="Bon E.P.S."/>
            <person name="Mendes T.D."/>
            <person name="Damaso M.C.T."/>
            <person name="Favaro L.C.L."/>
        </authorList>
    </citation>
    <scope>NUCLEOTIDE SEQUENCE [LARGE SCALE GENOMIC DNA]</scope>
    <source>
        <strain evidence="9 10">CFAM-422</strain>
    </source>
</reference>
<comment type="similarity">
    <text evidence="2">Belongs to the major facilitator superfamily. TCR/Tet family.</text>
</comment>
<feature type="transmembrane region" description="Helical" evidence="7">
    <location>
        <begin position="536"/>
        <end position="555"/>
    </location>
</feature>